<evidence type="ECO:0000313" key="3">
    <source>
        <dbReference type="Proteomes" id="UP000597762"/>
    </source>
</evidence>
<sequence length="187" mass="21906">MSTLCLTASPSHSSNITLISLTRQRLKTCSVYIFGKSLSFYPFYLNNSEDNSFLFFISPFFVPCGHFLTFFPRDSGIAISSFKAYNIYNYGIFFWNNYKNWFNQIYAILASSSSSFFSSSFPSSSSYAPPPFFLPILLLLLLLPNHHHHHLHHNHHFHHHHLLLFLLLLLLFFFFFFFFPIYLQSSS</sequence>
<proteinExistence type="predicted"/>
<name>A0A812DZ58_ACAPH</name>
<feature type="transmembrane region" description="Helical" evidence="1">
    <location>
        <begin position="163"/>
        <end position="183"/>
    </location>
</feature>
<evidence type="ECO:0000256" key="1">
    <source>
        <dbReference type="SAM" id="Phobius"/>
    </source>
</evidence>
<gene>
    <name evidence="2" type="ORF">SPHA_61863</name>
</gene>
<accession>A0A812DZ58</accession>
<keyword evidence="1" id="KW-0812">Transmembrane</keyword>
<dbReference type="Proteomes" id="UP000597762">
    <property type="component" value="Unassembled WGS sequence"/>
</dbReference>
<keyword evidence="1" id="KW-1133">Transmembrane helix</keyword>
<feature type="transmembrane region" description="Helical" evidence="1">
    <location>
        <begin position="127"/>
        <end position="143"/>
    </location>
</feature>
<keyword evidence="3" id="KW-1185">Reference proteome</keyword>
<evidence type="ECO:0000313" key="2">
    <source>
        <dbReference type="EMBL" id="CAE1310185.1"/>
    </source>
</evidence>
<dbReference type="EMBL" id="CAHIKZ030004391">
    <property type="protein sequence ID" value="CAE1310185.1"/>
    <property type="molecule type" value="Genomic_DNA"/>
</dbReference>
<comment type="caution">
    <text evidence="2">The sequence shown here is derived from an EMBL/GenBank/DDBJ whole genome shotgun (WGS) entry which is preliminary data.</text>
</comment>
<feature type="transmembrane region" description="Helical" evidence="1">
    <location>
        <begin position="53"/>
        <end position="71"/>
    </location>
</feature>
<organism evidence="2 3">
    <name type="scientific">Acanthosepion pharaonis</name>
    <name type="common">Pharaoh cuttlefish</name>
    <name type="synonym">Sepia pharaonis</name>
    <dbReference type="NCBI Taxonomy" id="158019"/>
    <lineage>
        <taxon>Eukaryota</taxon>
        <taxon>Metazoa</taxon>
        <taxon>Spiralia</taxon>
        <taxon>Lophotrochozoa</taxon>
        <taxon>Mollusca</taxon>
        <taxon>Cephalopoda</taxon>
        <taxon>Coleoidea</taxon>
        <taxon>Decapodiformes</taxon>
        <taxon>Sepiida</taxon>
        <taxon>Sepiina</taxon>
        <taxon>Sepiidae</taxon>
        <taxon>Acanthosepion</taxon>
    </lineage>
</organism>
<keyword evidence="1" id="KW-0472">Membrane</keyword>
<reference evidence="2" key="1">
    <citation type="submission" date="2021-01" db="EMBL/GenBank/DDBJ databases">
        <authorList>
            <person name="Li R."/>
            <person name="Bekaert M."/>
        </authorList>
    </citation>
    <scope>NUCLEOTIDE SEQUENCE</scope>
    <source>
        <strain evidence="2">Farmed</strain>
    </source>
</reference>
<dbReference type="AlphaFoldDB" id="A0A812DZ58"/>
<protein>
    <submittedName>
        <fullName evidence="2">Uncharacterized protein</fullName>
    </submittedName>
</protein>